<dbReference type="PANTHER" id="PTHR45138">
    <property type="entry name" value="REGULATORY COMPONENTS OF SENSORY TRANSDUCTION SYSTEM"/>
    <property type="match status" value="1"/>
</dbReference>
<sequence length="309" mass="34540">MQDFSLAQLREIVSLLPDPAFILGSDGSYIAYLGGVESKSYHDVAPLVGQSLYQVMPKEQAKWFNDQINLALNQGEVMTVEYDLNVGQIIGVDDQSGPEGVLRFEGKVVPLQSLFNGQRAVLWLTRNITRRHKLEQKLLTLSQTDVLTGFYNRRYLLNSLKQQLHLKRRRRQPASIILIDIDYFKPINDQFGHLIGDAVLKEVCSRVKLVLRTEDIAARIGGEEFILLLPSTQMAEAMVVAERIRCDFEAMPIQCGEHSLQITVSAGVTELMPSDSVSSALNRVDKALYSAKSSGRNRVCSSPTNDNTN</sequence>
<dbReference type="EMBL" id="JAHEPS010000004">
    <property type="protein sequence ID" value="MBT1445071.1"/>
    <property type="molecule type" value="Genomic_DNA"/>
</dbReference>
<evidence type="ECO:0000256" key="2">
    <source>
        <dbReference type="ARBA" id="ARBA00034247"/>
    </source>
</evidence>
<dbReference type="RefSeq" id="WP_214507280.1">
    <property type="nucleotide sequence ID" value="NZ_JAHEPS010000004.1"/>
</dbReference>
<evidence type="ECO:0000313" key="4">
    <source>
        <dbReference type="EMBL" id="MBT1445071.1"/>
    </source>
</evidence>
<dbReference type="Gene3D" id="3.30.70.270">
    <property type="match status" value="1"/>
</dbReference>
<keyword evidence="5" id="KW-1185">Reference proteome</keyword>
<protein>
    <recommendedName>
        <fullName evidence="1">diguanylate cyclase</fullName>
        <ecNumber evidence="1">2.7.7.65</ecNumber>
    </recommendedName>
</protein>
<evidence type="ECO:0000313" key="5">
    <source>
        <dbReference type="Proteomes" id="UP001195903"/>
    </source>
</evidence>
<comment type="catalytic activity">
    <reaction evidence="2">
        <text>2 GTP = 3',3'-c-di-GMP + 2 diphosphate</text>
        <dbReference type="Rhea" id="RHEA:24898"/>
        <dbReference type="ChEBI" id="CHEBI:33019"/>
        <dbReference type="ChEBI" id="CHEBI:37565"/>
        <dbReference type="ChEBI" id="CHEBI:58805"/>
        <dbReference type="EC" id="2.7.7.65"/>
    </reaction>
</comment>
<evidence type="ECO:0000256" key="1">
    <source>
        <dbReference type="ARBA" id="ARBA00012528"/>
    </source>
</evidence>
<organism evidence="4 5">
    <name type="scientific">Shewanella jiangmenensis</name>
    <dbReference type="NCBI Taxonomy" id="2837387"/>
    <lineage>
        <taxon>Bacteria</taxon>
        <taxon>Pseudomonadati</taxon>
        <taxon>Pseudomonadota</taxon>
        <taxon>Gammaproteobacteria</taxon>
        <taxon>Alteromonadales</taxon>
        <taxon>Shewanellaceae</taxon>
        <taxon>Shewanella</taxon>
    </lineage>
</organism>
<dbReference type="InterPro" id="IPR043128">
    <property type="entry name" value="Rev_trsase/Diguanyl_cyclase"/>
</dbReference>
<dbReference type="Gene3D" id="3.30.450.20">
    <property type="entry name" value="PAS domain"/>
    <property type="match status" value="1"/>
</dbReference>
<dbReference type="SUPFAM" id="SSF55785">
    <property type="entry name" value="PYP-like sensor domain (PAS domain)"/>
    <property type="match status" value="1"/>
</dbReference>
<reference evidence="4 5" key="1">
    <citation type="submission" date="2021-05" db="EMBL/GenBank/DDBJ databases">
        <title>Shewanella sp. JM162201.</title>
        <authorList>
            <person name="Xu S."/>
            <person name="Li A."/>
        </authorList>
    </citation>
    <scope>NUCLEOTIDE SEQUENCE [LARGE SCALE GENOMIC DNA]</scope>
    <source>
        <strain evidence="4 5">JM162201</strain>
    </source>
</reference>
<dbReference type="SUPFAM" id="SSF55073">
    <property type="entry name" value="Nucleotide cyclase"/>
    <property type="match status" value="1"/>
</dbReference>
<proteinExistence type="predicted"/>
<name>A0ABS5V3P7_9GAMM</name>
<dbReference type="Pfam" id="PF00990">
    <property type="entry name" value="GGDEF"/>
    <property type="match status" value="1"/>
</dbReference>
<dbReference type="Proteomes" id="UP001195903">
    <property type="component" value="Unassembled WGS sequence"/>
</dbReference>
<dbReference type="EC" id="2.7.7.65" evidence="1"/>
<gene>
    <name evidence="4" type="ORF">KJI95_11125</name>
</gene>
<accession>A0ABS5V3P7</accession>
<comment type="caution">
    <text evidence="4">The sequence shown here is derived from an EMBL/GenBank/DDBJ whole genome shotgun (WGS) entry which is preliminary data.</text>
</comment>
<dbReference type="PANTHER" id="PTHR45138:SF9">
    <property type="entry name" value="DIGUANYLATE CYCLASE DGCM-RELATED"/>
    <property type="match status" value="1"/>
</dbReference>
<dbReference type="NCBIfam" id="TIGR00254">
    <property type="entry name" value="GGDEF"/>
    <property type="match status" value="1"/>
</dbReference>
<evidence type="ECO:0000259" key="3">
    <source>
        <dbReference type="PROSITE" id="PS50887"/>
    </source>
</evidence>
<dbReference type="InterPro" id="IPR050469">
    <property type="entry name" value="Diguanylate_Cyclase"/>
</dbReference>
<feature type="domain" description="GGDEF" evidence="3">
    <location>
        <begin position="172"/>
        <end position="304"/>
    </location>
</feature>
<dbReference type="CDD" id="cd01949">
    <property type="entry name" value="GGDEF"/>
    <property type="match status" value="1"/>
</dbReference>
<dbReference type="SMART" id="SM00267">
    <property type="entry name" value="GGDEF"/>
    <property type="match status" value="1"/>
</dbReference>
<dbReference type="InterPro" id="IPR000160">
    <property type="entry name" value="GGDEF_dom"/>
</dbReference>
<dbReference type="InterPro" id="IPR029787">
    <property type="entry name" value="Nucleotide_cyclase"/>
</dbReference>
<dbReference type="PROSITE" id="PS50887">
    <property type="entry name" value="GGDEF"/>
    <property type="match status" value="1"/>
</dbReference>
<dbReference type="InterPro" id="IPR035965">
    <property type="entry name" value="PAS-like_dom_sf"/>
</dbReference>